<organism evidence="2 3">
    <name type="scientific">Aquisalinus flavus</name>
    <dbReference type="NCBI Taxonomy" id="1526572"/>
    <lineage>
        <taxon>Bacteria</taxon>
        <taxon>Pseudomonadati</taxon>
        <taxon>Pseudomonadota</taxon>
        <taxon>Alphaproteobacteria</taxon>
        <taxon>Parvularculales</taxon>
        <taxon>Parvularculaceae</taxon>
        <taxon>Aquisalinus</taxon>
    </lineage>
</organism>
<evidence type="ECO:0000313" key="3">
    <source>
        <dbReference type="Proteomes" id="UP000613582"/>
    </source>
</evidence>
<dbReference type="EMBL" id="BMGH01000001">
    <property type="protein sequence ID" value="GGD10766.1"/>
    <property type="molecule type" value="Genomic_DNA"/>
</dbReference>
<keyword evidence="3" id="KW-1185">Reference proteome</keyword>
<name>A0A8J2Y6J9_9PROT</name>
<feature type="compositionally biased region" description="Basic and acidic residues" evidence="1">
    <location>
        <begin position="18"/>
        <end position="30"/>
    </location>
</feature>
<feature type="region of interest" description="Disordered" evidence="1">
    <location>
        <begin position="18"/>
        <end position="46"/>
    </location>
</feature>
<dbReference type="Proteomes" id="UP000613582">
    <property type="component" value="Unassembled WGS sequence"/>
</dbReference>
<reference evidence="2" key="1">
    <citation type="journal article" date="2014" name="Int. J. Syst. Evol. Microbiol.">
        <title>Complete genome sequence of Corynebacterium casei LMG S-19264T (=DSM 44701T), isolated from a smear-ripened cheese.</title>
        <authorList>
            <consortium name="US DOE Joint Genome Institute (JGI-PGF)"/>
            <person name="Walter F."/>
            <person name="Albersmeier A."/>
            <person name="Kalinowski J."/>
            <person name="Ruckert C."/>
        </authorList>
    </citation>
    <scope>NUCLEOTIDE SEQUENCE</scope>
    <source>
        <strain evidence="2">CGMCC 1.12921</strain>
    </source>
</reference>
<proteinExistence type="predicted"/>
<comment type="caution">
    <text evidence="2">The sequence shown here is derived from an EMBL/GenBank/DDBJ whole genome shotgun (WGS) entry which is preliminary data.</text>
</comment>
<evidence type="ECO:0000313" key="2">
    <source>
        <dbReference type="EMBL" id="GGD10766.1"/>
    </source>
</evidence>
<dbReference type="AlphaFoldDB" id="A0A8J2Y6J9"/>
<accession>A0A8J2Y6J9</accession>
<protein>
    <submittedName>
        <fullName evidence="2">Uncharacterized protein</fullName>
    </submittedName>
</protein>
<reference evidence="2" key="2">
    <citation type="submission" date="2020-09" db="EMBL/GenBank/DDBJ databases">
        <authorList>
            <person name="Sun Q."/>
            <person name="Zhou Y."/>
        </authorList>
    </citation>
    <scope>NUCLEOTIDE SEQUENCE</scope>
    <source>
        <strain evidence="2">CGMCC 1.12921</strain>
    </source>
</reference>
<gene>
    <name evidence="2" type="ORF">GCM10011342_19530</name>
</gene>
<evidence type="ECO:0000256" key="1">
    <source>
        <dbReference type="SAM" id="MobiDB-lite"/>
    </source>
</evidence>
<sequence>MISPETVAIDFTRLRDMESLTRRDARRRPEAGPANAKDTSVCGRTKERARGVSDLWGNARHLKAGNMVARL</sequence>